<reference evidence="8 9" key="1">
    <citation type="submission" date="2018-03" db="EMBL/GenBank/DDBJ databases">
        <title>Genome sequence of Moorella humiferrea DSM 23265.</title>
        <authorList>
            <person name="Poehlein A."/>
            <person name="Daniel R."/>
        </authorList>
    </citation>
    <scope>NUCLEOTIDE SEQUENCE [LARGE SCALE GENOMIC DNA]</scope>
    <source>
        <strain evidence="8 9">DSM 23265</strain>
    </source>
</reference>
<dbReference type="InterPro" id="IPR032819">
    <property type="entry name" value="TruB_C"/>
</dbReference>
<sequence>MINGFINVLKPPGPTSHDVVQTLRSILKEQRIGHGGTLDPMAAGVLPIAVGRATRLLEYIQAGGKTYRAEFILGLKTDTQDLAGQILARPGCSGFSLEELQKAALRFTGTITQMPPMVSAVHYKGRRLYELAREGQEVKRPQRLVKIYAFRILKAWPDGAFYRAMADISCSKGTYIRTLGADWGDYLGCGAALAFLIRTRAGGFKLDEAWTLEEIQERAAAGDFSFLLPPVAALTHLPAVVVKERAVKQVLNGTPLKDDDWNLNTPLQQGQLVRLEGEDGHLLAVARVTAGKGGLYLKPDKVFKEKE</sequence>
<dbReference type="Pfam" id="PF01509">
    <property type="entry name" value="TruB_N"/>
    <property type="match status" value="1"/>
</dbReference>
<evidence type="ECO:0000256" key="4">
    <source>
        <dbReference type="ARBA" id="ARBA00023235"/>
    </source>
</evidence>
<dbReference type="InterPro" id="IPR014780">
    <property type="entry name" value="tRNA_psdUridine_synth_TruB"/>
</dbReference>
<evidence type="ECO:0000256" key="2">
    <source>
        <dbReference type="ARBA" id="ARBA00005642"/>
    </source>
</evidence>
<dbReference type="SUPFAM" id="SSF55120">
    <property type="entry name" value="Pseudouridine synthase"/>
    <property type="match status" value="1"/>
</dbReference>
<dbReference type="InterPro" id="IPR020103">
    <property type="entry name" value="PsdUridine_synth_cat_dom_sf"/>
</dbReference>
<dbReference type="InterPro" id="IPR002501">
    <property type="entry name" value="PsdUridine_synth_N"/>
</dbReference>
<comment type="function">
    <text evidence="5">Responsible for synthesis of pseudouridine from uracil-55 in the psi GC loop of transfer RNAs.</text>
</comment>
<dbReference type="AlphaFoldDB" id="A0A2T0ANC5"/>
<evidence type="ECO:0000259" key="6">
    <source>
        <dbReference type="Pfam" id="PF01509"/>
    </source>
</evidence>
<feature type="domain" description="Pseudouridine synthase II N-terminal" evidence="6">
    <location>
        <begin position="24"/>
        <end position="176"/>
    </location>
</feature>
<evidence type="ECO:0000256" key="5">
    <source>
        <dbReference type="HAMAP-Rule" id="MF_01080"/>
    </source>
</evidence>
<dbReference type="Proteomes" id="UP000238415">
    <property type="component" value="Unassembled WGS sequence"/>
</dbReference>
<feature type="domain" description="tRNA pseudouridylate synthase B C-terminal" evidence="7">
    <location>
        <begin position="177"/>
        <end position="219"/>
    </location>
</feature>
<dbReference type="InterPro" id="IPR036974">
    <property type="entry name" value="PUA_sf"/>
</dbReference>
<evidence type="ECO:0000256" key="1">
    <source>
        <dbReference type="ARBA" id="ARBA00000385"/>
    </source>
</evidence>
<dbReference type="GO" id="GO:0160148">
    <property type="term" value="F:tRNA pseudouridine(55) synthase activity"/>
    <property type="evidence" value="ECO:0007669"/>
    <property type="project" value="UniProtKB-EC"/>
</dbReference>
<protein>
    <recommendedName>
        <fullName evidence="5">tRNA pseudouridine synthase B</fullName>
        <ecNumber evidence="5">5.4.99.25</ecNumber>
    </recommendedName>
    <alternativeName>
        <fullName evidence="5">tRNA pseudouridine(55) synthase</fullName>
        <shortName evidence="5">Psi55 synthase</shortName>
    </alternativeName>
    <alternativeName>
        <fullName evidence="5">tRNA pseudouridylate synthase</fullName>
    </alternativeName>
    <alternativeName>
        <fullName evidence="5">tRNA-uridine isomerase</fullName>
    </alternativeName>
</protein>
<dbReference type="EC" id="5.4.99.25" evidence="5"/>
<dbReference type="Pfam" id="PF16198">
    <property type="entry name" value="TruB_C_2"/>
    <property type="match status" value="1"/>
</dbReference>
<dbReference type="OrthoDB" id="9802309at2"/>
<dbReference type="RefSeq" id="WP_106005824.1">
    <property type="nucleotide sequence ID" value="NZ_CP136418.1"/>
</dbReference>
<proteinExistence type="inferred from homology"/>
<dbReference type="GO" id="GO:1990481">
    <property type="term" value="P:mRNA pseudouridine synthesis"/>
    <property type="evidence" value="ECO:0007669"/>
    <property type="project" value="TreeGrafter"/>
</dbReference>
<organism evidence="8 9">
    <name type="scientific">Neomoorella humiferrea</name>
    <dbReference type="NCBI Taxonomy" id="676965"/>
    <lineage>
        <taxon>Bacteria</taxon>
        <taxon>Bacillati</taxon>
        <taxon>Bacillota</taxon>
        <taxon>Clostridia</taxon>
        <taxon>Neomoorellales</taxon>
        <taxon>Neomoorellaceae</taxon>
        <taxon>Neomoorella</taxon>
    </lineage>
</organism>
<dbReference type="Gene3D" id="2.30.130.10">
    <property type="entry name" value="PUA domain"/>
    <property type="match status" value="1"/>
</dbReference>
<dbReference type="NCBIfam" id="TIGR00431">
    <property type="entry name" value="TruB"/>
    <property type="match status" value="1"/>
</dbReference>
<keyword evidence="4 5" id="KW-0413">Isomerase</keyword>
<comment type="caution">
    <text evidence="8">The sequence shown here is derived from an EMBL/GenBank/DDBJ whole genome shotgun (WGS) entry which is preliminary data.</text>
</comment>
<feature type="active site" description="Nucleophile" evidence="5">
    <location>
        <position position="39"/>
    </location>
</feature>
<dbReference type="HAMAP" id="MF_01080">
    <property type="entry name" value="TruB_bact"/>
    <property type="match status" value="1"/>
</dbReference>
<name>A0A2T0ANC5_9FIRM</name>
<evidence type="ECO:0000313" key="9">
    <source>
        <dbReference type="Proteomes" id="UP000238415"/>
    </source>
</evidence>
<dbReference type="EMBL" id="PVXM01000048">
    <property type="protein sequence ID" value="PRR70476.1"/>
    <property type="molecule type" value="Genomic_DNA"/>
</dbReference>
<keyword evidence="3 5" id="KW-0819">tRNA processing</keyword>
<evidence type="ECO:0000259" key="7">
    <source>
        <dbReference type="Pfam" id="PF16198"/>
    </source>
</evidence>
<evidence type="ECO:0000313" key="8">
    <source>
        <dbReference type="EMBL" id="PRR70476.1"/>
    </source>
</evidence>
<dbReference type="Gene3D" id="3.30.2350.10">
    <property type="entry name" value="Pseudouridine synthase"/>
    <property type="match status" value="1"/>
</dbReference>
<comment type="similarity">
    <text evidence="2 5">Belongs to the pseudouridine synthase TruB family. Type 1 subfamily.</text>
</comment>
<gene>
    <name evidence="5 8" type="primary">truB</name>
    <name evidence="8" type="ORF">MOHU_18920</name>
</gene>
<evidence type="ECO:0000256" key="3">
    <source>
        <dbReference type="ARBA" id="ARBA00022694"/>
    </source>
</evidence>
<dbReference type="CDD" id="cd02573">
    <property type="entry name" value="PseudoU_synth_EcTruB"/>
    <property type="match status" value="1"/>
</dbReference>
<dbReference type="PANTHER" id="PTHR13767:SF2">
    <property type="entry name" value="PSEUDOURIDYLATE SYNTHASE TRUB1"/>
    <property type="match status" value="1"/>
</dbReference>
<dbReference type="PANTHER" id="PTHR13767">
    <property type="entry name" value="TRNA-PSEUDOURIDINE SYNTHASE"/>
    <property type="match status" value="1"/>
</dbReference>
<comment type="catalytic activity">
    <reaction evidence="1 5">
        <text>uridine(55) in tRNA = pseudouridine(55) in tRNA</text>
        <dbReference type="Rhea" id="RHEA:42532"/>
        <dbReference type="Rhea" id="RHEA-COMP:10101"/>
        <dbReference type="Rhea" id="RHEA-COMP:10102"/>
        <dbReference type="ChEBI" id="CHEBI:65314"/>
        <dbReference type="ChEBI" id="CHEBI:65315"/>
        <dbReference type="EC" id="5.4.99.25"/>
    </reaction>
</comment>
<dbReference type="GO" id="GO:0003723">
    <property type="term" value="F:RNA binding"/>
    <property type="evidence" value="ECO:0007669"/>
    <property type="project" value="InterPro"/>
</dbReference>
<accession>A0A2T0ANC5</accession>
<keyword evidence="9" id="KW-1185">Reference proteome</keyword>
<dbReference type="GO" id="GO:0031119">
    <property type="term" value="P:tRNA pseudouridine synthesis"/>
    <property type="evidence" value="ECO:0007669"/>
    <property type="project" value="UniProtKB-UniRule"/>
</dbReference>